<dbReference type="Gene3D" id="3.90.550.10">
    <property type="entry name" value="Spore Coat Polysaccharide Biosynthesis Protein SpsA, Chain A"/>
    <property type="match status" value="1"/>
</dbReference>
<protein>
    <submittedName>
        <fullName evidence="3">Nucleotidyltransferase family protein</fullName>
    </submittedName>
</protein>
<accession>A0A850PGJ9</accession>
<keyword evidence="1" id="KW-0460">Magnesium</keyword>
<dbReference type="Pfam" id="PF12804">
    <property type="entry name" value="NTP_transf_3"/>
    <property type="match status" value="1"/>
</dbReference>
<gene>
    <name evidence="3" type="ORF">HUK82_13395</name>
</gene>
<evidence type="ECO:0000313" key="3">
    <source>
        <dbReference type="EMBL" id="NVN41550.1"/>
    </source>
</evidence>
<dbReference type="InterPro" id="IPR029044">
    <property type="entry name" value="Nucleotide-diphossugar_trans"/>
</dbReference>
<sequence length="198" mass="20907">MTRRVTALVLAAGRSSRTAPRHKLLARDASGTPMIARTLAELRRSRVTATVVVLGHRADDIRGAAGADARFVTNPDPDHGLSSSLRAGLAAAMADDPDGVLVCLGDMPLVRAELIDRVLDTWSASRAMACQPTHGTVRGHPVLWSRDLLPRLTTLQGDQGARSLLDAPDVVVATCPGGPACVTDFDTPDRLDAFASMP</sequence>
<dbReference type="CDD" id="cd04182">
    <property type="entry name" value="GT_2_like_f"/>
    <property type="match status" value="1"/>
</dbReference>
<evidence type="ECO:0000256" key="1">
    <source>
        <dbReference type="ARBA" id="ARBA00022842"/>
    </source>
</evidence>
<evidence type="ECO:0000313" key="4">
    <source>
        <dbReference type="Proteomes" id="UP000585665"/>
    </source>
</evidence>
<dbReference type="Proteomes" id="UP000585665">
    <property type="component" value="Unassembled WGS sequence"/>
</dbReference>
<dbReference type="PANTHER" id="PTHR43777">
    <property type="entry name" value="MOLYBDENUM COFACTOR CYTIDYLYLTRANSFERASE"/>
    <property type="match status" value="1"/>
</dbReference>
<keyword evidence="4" id="KW-1185">Reference proteome</keyword>
<keyword evidence="3" id="KW-0808">Transferase</keyword>
<dbReference type="SUPFAM" id="SSF53448">
    <property type="entry name" value="Nucleotide-diphospho-sugar transferases"/>
    <property type="match status" value="1"/>
</dbReference>
<comment type="caution">
    <text evidence="3">The sequence shown here is derived from an EMBL/GenBank/DDBJ whole genome shotgun (WGS) entry which is preliminary data.</text>
</comment>
<dbReference type="GO" id="GO:0016779">
    <property type="term" value="F:nucleotidyltransferase activity"/>
    <property type="evidence" value="ECO:0007669"/>
    <property type="project" value="UniProtKB-ARBA"/>
</dbReference>
<dbReference type="AlphaFoldDB" id="A0A850PGJ9"/>
<feature type="domain" description="MobA-like NTP transferase" evidence="2">
    <location>
        <begin position="7"/>
        <end position="167"/>
    </location>
</feature>
<dbReference type="RefSeq" id="WP_176614437.1">
    <property type="nucleotide sequence ID" value="NZ_JABXXR010000144.1"/>
</dbReference>
<dbReference type="PANTHER" id="PTHR43777:SF1">
    <property type="entry name" value="MOLYBDENUM COFACTOR CYTIDYLYLTRANSFERASE"/>
    <property type="match status" value="1"/>
</dbReference>
<name>A0A850PGJ9_9PROT</name>
<evidence type="ECO:0000259" key="2">
    <source>
        <dbReference type="Pfam" id="PF12804"/>
    </source>
</evidence>
<reference evidence="3 4" key="1">
    <citation type="submission" date="2020-06" db="EMBL/GenBank/DDBJ databases">
        <title>Description of novel acetic acid bacteria.</title>
        <authorList>
            <person name="Sombolestani A."/>
        </authorList>
    </citation>
    <scope>NUCLEOTIDE SEQUENCE [LARGE SCALE GENOMIC DNA]</scope>
    <source>
        <strain evidence="3 4">LMG 27010</strain>
    </source>
</reference>
<dbReference type="EMBL" id="JABXXR010000144">
    <property type="protein sequence ID" value="NVN41550.1"/>
    <property type="molecule type" value="Genomic_DNA"/>
</dbReference>
<organism evidence="3 4">
    <name type="scientific">Ameyamaea chiangmaiensis</name>
    <dbReference type="NCBI Taxonomy" id="442969"/>
    <lineage>
        <taxon>Bacteria</taxon>
        <taxon>Pseudomonadati</taxon>
        <taxon>Pseudomonadota</taxon>
        <taxon>Alphaproteobacteria</taxon>
        <taxon>Acetobacterales</taxon>
        <taxon>Acetobacteraceae</taxon>
        <taxon>Ameyamaea</taxon>
    </lineage>
</organism>
<dbReference type="InterPro" id="IPR025877">
    <property type="entry name" value="MobA-like_NTP_Trfase"/>
</dbReference>
<proteinExistence type="predicted"/>